<keyword evidence="3" id="KW-1185">Reference proteome</keyword>
<evidence type="ECO:0000256" key="1">
    <source>
        <dbReference type="SAM" id="Coils"/>
    </source>
</evidence>
<dbReference type="Gene3D" id="3.30.160.250">
    <property type="match status" value="1"/>
</dbReference>
<accession>A0A2K8SZ77</accession>
<sequence length="73" mass="8484">MENSFTAVYEKLDDWYIGYVQELPGANVQERTLEEARESLREAIELILISNRELAEQQLSGKDVVREEINVKL</sequence>
<dbReference type="RefSeq" id="WP_100901365.1">
    <property type="nucleotide sequence ID" value="NZ_CAWNNC010000001.1"/>
</dbReference>
<dbReference type="OrthoDB" id="5471925at2"/>
<feature type="coiled-coil region" evidence="1">
    <location>
        <begin position="26"/>
        <end position="53"/>
    </location>
</feature>
<gene>
    <name evidence="2" type="ORF">COO91_06770</name>
</gene>
<reference evidence="2 3" key="1">
    <citation type="submission" date="2017-11" db="EMBL/GenBank/DDBJ databases">
        <title>Complete genome of a free-living desiccation-tolerant cyanobacterium and its photosynthetic adaptation to extreme terrestrial habitat.</title>
        <authorList>
            <person name="Shang J."/>
        </authorList>
    </citation>
    <scope>NUCLEOTIDE SEQUENCE [LARGE SCALE GENOMIC DNA]</scope>
    <source>
        <strain evidence="2 3">CCNUN1</strain>
    </source>
</reference>
<organism evidence="2 3">
    <name type="scientific">Nostoc flagelliforme CCNUN1</name>
    <dbReference type="NCBI Taxonomy" id="2038116"/>
    <lineage>
        <taxon>Bacteria</taxon>
        <taxon>Bacillati</taxon>
        <taxon>Cyanobacteriota</taxon>
        <taxon>Cyanophyceae</taxon>
        <taxon>Nostocales</taxon>
        <taxon>Nostocaceae</taxon>
        <taxon>Nostoc</taxon>
    </lineage>
</organism>
<dbReference type="InterPro" id="IPR049389">
    <property type="entry name" value="TTHA0281-like"/>
</dbReference>
<dbReference type="KEGG" id="nfl:COO91_06770"/>
<keyword evidence="1" id="KW-0175">Coiled coil</keyword>
<dbReference type="AlphaFoldDB" id="A0A2K8SZ77"/>
<evidence type="ECO:0000313" key="3">
    <source>
        <dbReference type="Proteomes" id="UP000232003"/>
    </source>
</evidence>
<dbReference type="EMBL" id="CP024785">
    <property type="protein sequence ID" value="AUB40747.1"/>
    <property type="molecule type" value="Genomic_DNA"/>
</dbReference>
<name>A0A2K8SZ77_9NOSO</name>
<dbReference type="InterPro" id="IPR035069">
    <property type="entry name" value="TTHA1013/TTHA0281-like"/>
</dbReference>
<dbReference type="Proteomes" id="UP000232003">
    <property type="component" value="Chromosome"/>
</dbReference>
<dbReference type="Pfam" id="PF21748">
    <property type="entry name" value="UPF0150"/>
    <property type="match status" value="1"/>
</dbReference>
<protein>
    <submittedName>
        <fullName evidence="2">Putative nuclease of the RNAse H fold, HicB family</fullName>
    </submittedName>
</protein>
<proteinExistence type="predicted"/>
<evidence type="ECO:0000313" key="2">
    <source>
        <dbReference type="EMBL" id="AUB40747.1"/>
    </source>
</evidence>
<dbReference type="SUPFAM" id="SSF143100">
    <property type="entry name" value="TTHA1013/TTHA0281-like"/>
    <property type="match status" value="1"/>
</dbReference>